<name>A0A5C6A387_9BACT</name>
<evidence type="ECO:0000256" key="1">
    <source>
        <dbReference type="SAM" id="SignalP"/>
    </source>
</evidence>
<sequence length="332" mass="34808" precursor="true">MSSLQHSARKFRRNLVLIMLACAPAVPAGAQTVLFDFGNDASFRGVSSPSPDINGNYWNSLRTGVFYPGLLGADNQPTTIDFGFSTPVATDSYNGPAGATDTTTVGTDVFFTDIDAPALGDLGVLQAAFDFVAGPSLADNAVRFEIQSLDPLKVYDLSFFGSHKYSTDATTVYSVYTDNTYTTLVDTVSLDVQDSLDPSLHNRDTVATLSGIAPQADNILYVEFIGSTGAEGYLNAMKLVGINAPAVDGDFNRDGRVDAADYTVWRDNLNGDEALLGGAGDGSGTVDAGDYTLWSGNYGVSAGLATATPEPVSSVLVLAASLGWFAAAGRRP</sequence>
<protein>
    <recommendedName>
        <fullName evidence="4">PEP-CTERM protein-sorting domain-containing protein</fullName>
    </recommendedName>
</protein>
<accession>A0A5C6A387</accession>
<comment type="caution">
    <text evidence="2">The sequence shown here is derived from an EMBL/GenBank/DDBJ whole genome shotgun (WGS) entry which is preliminary data.</text>
</comment>
<proteinExistence type="predicted"/>
<dbReference type="EMBL" id="SJPR01000009">
    <property type="protein sequence ID" value="TWT92863.1"/>
    <property type="molecule type" value="Genomic_DNA"/>
</dbReference>
<organism evidence="2 3">
    <name type="scientific">Botrimarina colliarenosi</name>
    <dbReference type="NCBI Taxonomy" id="2528001"/>
    <lineage>
        <taxon>Bacteria</taxon>
        <taxon>Pseudomonadati</taxon>
        <taxon>Planctomycetota</taxon>
        <taxon>Planctomycetia</taxon>
        <taxon>Pirellulales</taxon>
        <taxon>Lacipirellulaceae</taxon>
        <taxon>Botrimarina</taxon>
    </lineage>
</organism>
<keyword evidence="3" id="KW-1185">Reference proteome</keyword>
<dbReference type="Proteomes" id="UP000317421">
    <property type="component" value="Unassembled WGS sequence"/>
</dbReference>
<evidence type="ECO:0000313" key="2">
    <source>
        <dbReference type="EMBL" id="TWT92863.1"/>
    </source>
</evidence>
<evidence type="ECO:0000313" key="3">
    <source>
        <dbReference type="Proteomes" id="UP000317421"/>
    </source>
</evidence>
<keyword evidence="1" id="KW-0732">Signal</keyword>
<gene>
    <name evidence="2" type="ORF">Pla108_40030</name>
</gene>
<feature type="signal peptide" evidence="1">
    <location>
        <begin position="1"/>
        <end position="30"/>
    </location>
</feature>
<dbReference type="AlphaFoldDB" id="A0A5C6A387"/>
<dbReference type="InterPro" id="IPR018247">
    <property type="entry name" value="EF_Hand_1_Ca_BS"/>
</dbReference>
<feature type="chain" id="PRO_5022905981" description="PEP-CTERM protein-sorting domain-containing protein" evidence="1">
    <location>
        <begin position="31"/>
        <end position="332"/>
    </location>
</feature>
<dbReference type="PROSITE" id="PS00018">
    <property type="entry name" value="EF_HAND_1"/>
    <property type="match status" value="1"/>
</dbReference>
<evidence type="ECO:0008006" key="4">
    <source>
        <dbReference type="Google" id="ProtNLM"/>
    </source>
</evidence>
<reference evidence="2 3" key="1">
    <citation type="submission" date="2019-02" db="EMBL/GenBank/DDBJ databases">
        <title>Deep-cultivation of Planctomycetes and their phenomic and genomic characterization uncovers novel biology.</title>
        <authorList>
            <person name="Wiegand S."/>
            <person name="Jogler M."/>
            <person name="Boedeker C."/>
            <person name="Pinto D."/>
            <person name="Vollmers J."/>
            <person name="Rivas-Marin E."/>
            <person name="Kohn T."/>
            <person name="Peeters S.H."/>
            <person name="Heuer A."/>
            <person name="Rast P."/>
            <person name="Oberbeckmann S."/>
            <person name="Bunk B."/>
            <person name="Jeske O."/>
            <person name="Meyerdierks A."/>
            <person name="Storesund J.E."/>
            <person name="Kallscheuer N."/>
            <person name="Luecker S."/>
            <person name="Lage O.M."/>
            <person name="Pohl T."/>
            <person name="Merkel B.J."/>
            <person name="Hornburger P."/>
            <person name="Mueller R.-W."/>
            <person name="Bruemmer F."/>
            <person name="Labrenz M."/>
            <person name="Spormann A.M."/>
            <person name="Op Den Camp H."/>
            <person name="Overmann J."/>
            <person name="Amann R."/>
            <person name="Jetten M.S.M."/>
            <person name="Mascher T."/>
            <person name="Medema M.H."/>
            <person name="Devos D.P."/>
            <person name="Kaster A.-K."/>
            <person name="Ovreas L."/>
            <person name="Rohde M."/>
            <person name="Galperin M.Y."/>
            <person name="Jogler C."/>
        </authorList>
    </citation>
    <scope>NUCLEOTIDE SEQUENCE [LARGE SCALE GENOMIC DNA]</scope>
    <source>
        <strain evidence="2 3">Pla108</strain>
    </source>
</reference>
<dbReference type="RefSeq" id="WP_231934563.1">
    <property type="nucleotide sequence ID" value="NZ_SJPR01000009.1"/>
</dbReference>